<dbReference type="PANTHER" id="PTHR13504">
    <property type="entry name" value="FIDO DOMAIN-CONTAINING PROTEIN DDB_G0283145"/>
    <property type="match status" value="1"/>
</dbReference>
<accession>A0A0F9PHU0</accession>
<dbReference type="PANTHER" id="PTHR13504:SF38">
    <property type="entry name" value="FIDO DOMAIN-CONTAINING PROTEIN"/>
    <property type="match status" value="1"/>
</dbReference>
<name>A0A0F9PHU0_9ZZZZ</name>
<dbReference type="InterPro" id="IPR036597">
    <property type="entry name" value="Fido-like_dom_sf"/>
</dbReference>
<dbReference type="Gene3D" id="1.10.3290.10">
    <property type="entry name" value="Fido-like domain"/>
    <property type="match status" value="1"/>
</dbReference>
<feature type="domain" description="Fido" evidence="1">
    <location>
        <begin position="119"/>
        <end position="298"/>
    </location>
</feature>
<evidence type="ECO:0000313" key="2">
    <source>
        <dbReference type="EMBL" id="KKN29744.1"/>
    </source>
</evidence>
<evidence type="ECO:0000259" key="1">
    <source>
        <dbReference type="PROSITE" id="PS51459"/>
    </source>
</evidence>
<dbReference type="SUPFAM" id="SSF140931">
    <property type="entry name" value="Fic-like"/>
    <property type="match status" value="1"/>
</dbReference>
<dbReference type="InterPro" id="IPR040198">
    <property type="entry name" value="Fido_containing"/>
</dbReference>
<gene>
    <name evidence="2" type="ORF">LCGC14_0840970</name>
</gene>
<comment type="caution">
    <text evidence="2">The sequence shown here is derived from an EMBL/GenBank/DDBJ whole genome shotgun (WGS) entry which is preliminary data.</text>
</comment>
<dbReference type="InterPro" id="IPR003812">
    <property type="entry name" value="Fido"/>
</dbReference>
<protein>
    <recommendedName>
        <fullName evidence="1">Fido domain-containing protein</fullName>
    </recommendedName>
</protein>
<dbReference type="Pfam" id="PF02661">
    <property type="entry name" value="Fic"/>
    <property type="match status" value="1"/>
</dbReference>
<organism evidence="2">
    <name type="scientific">marine sediment metagenome</name>
    <dbReference type="NCBI Taxonomy" id="412755"/>
    <lineage>
        <taxon>unclassified sequences</taxon>
        <taxon>metagenomes</taxon>
        <taxon>ecological metagenomes</taxon>
    </lineage>
</organism>
<sequence length="403" mass="44779">MAAITVSLSRIEPVRIEEKVKVELAEASLALAKASDRLGTGLPPETLAQVAAMIRVINSYYSNRIEGNNTHPRDIETALAGTLDMDPRRGAMHREAAADVQLQAEIDHRAAWGQLEDPTHPDFIRWLHRELYRDVDTTVPVIRRTNAGEEEIVTQPGIWRDGDVEVRDHLSLPHDQVPAYMDHFHARLCQDELHGQTAKILAMATADHRLNFIHPFHHGNGRVSRLMSHAMAHHAGIGADGLWSVSRGLARGLEGGVSGREEYREMMQLADQVRVDAQGGCGNLSLDALTHYAYWFLSVCLDQVNFMADLLDFGGMGNRLTHFAETQNFRTGGAELLRVVLIRGQVERGNVATILNVAPRTARAVIKELTDAGILRSDTPRSALELRFPSQTHEILFPNLFEG</sequence>
<dbReference type="EMBL" id="LAZR01002461">
    <property type="protein sequence ID" value="KKN29744.1"/>
    <property type="molecule type" value="Genomic_DNA"/>
</dbReference>
<reference evidence="2" key="1">
    <citation type="journal article" date="2015" name="Nature">
        <title>Complex archaea that bridge the gap between prokaryotes and eukaryotes.</title>
        <authorList>
            <person name="Spang A."/>
            <person name="Saw J.H."/>
            <person name="Jorgensen S.L."/>
            <person name="Zaremba-Niedzwiedzka K."/>
            <person name="Martijn J."/>
            <person name="Lind A.E."/>
            <person name="van Eijk R."/>
            <person name="Schleper C."/>
            <person name="Guy L."/>
            <person name="Ettema T.J."/>
        </authorList>
    </citation>
    <scope>NUCLEOTIDE SEQUENCE</scope>
</reference>
<dbReference type="AlphaFoldDB" id="A0A0F9PHU0"/>
<proteinExistence type="predicted"/>
<dbReference type="PROSITE" id="PS51459">
    <property type="entry name" value="FIDO"/>
    <property type="match status" value="1"/>
</dbReference>